<feature type="transmembrane region" description="Helical" evidence="6">
    <location>
        <begin position="12"/>
        <end position="31"/>
    </location>
</feature>
<feature type="transmembrane region" description="Helical" evidence="6">
    <location>
        <begin position="197"/>
        <end position="218"/>
    </location>
</feature>
<dbReference type="STRING" id="927083.DB32_000960"/>
<dbReference type="InterPro" id="IPR037185">
    <property type="entry name" value="EmrE-like"/>
</dbReference>
<evidence type="ECO:0000256" key="4">
    <source>
        <dbReference type="ARBA" id="ARBA00022989"/>
    </source>
</evidence>
<evidence type="ECO:0000259" key="7">
    <source>
        <dbReference type="Pfam" id="PF00892"/>
    </source>
</evidence>
<feature type="transmembrane region" description="Helical" evidence="6">
    <location>
        <begin position="99"/>
        <end position="116"/>
    </location>
</feature>
<evidence type="ECO:0000256" key="2">
    <source>
        <dbReference type="ARBA" id="ARBA00022475"/>
    </source>
</evidence>
<name>A0A0F6VZS8_9BACT</name>
<dbReference type="GO" id="GO:0005886">
    <property type="term" value="C:plasma membrane"/>
    <property type="evidence" value="ECO:0007669"/>
    <property type="project" value="UniProtKB-SubCell"/>
</dbReference>
<feature type="transmembrane region" description="Helical" evidence="6">
    <location>
        <begin position="269"/>
        <end position="288"/>
    </location>
</feature>
<comment type="subcellular location">
    <subcellularLocation>
        <location evidence="1">Cell membrane</location>
        <topology evidence="1">Multi-pass membrane protein</topology>
    </subcellularLocation>
</comment>
<dbReference type="SUPFAM" id="SSF103481">
    <property type="entry name" value="Multidrug resistance efflux transporter EmrE"/>
    <property type="match status" value="2"/>
</dbReference>
<keyword evidence="4 6" id="KW-1133">Transmembrane helix</keyword>
<feature type="transmembrane region" description="Helical" evidence="6">
    <location>
        <begin position="76"/>
        <end position="93"/>
    </location>
</feature>
<feature type="transmembrane region" description="Helical" evidence="6">
    <location>
        <begin position="123"/>
        <end position="140"/>
    </location>
</feature>
<keyword evidence="9" id="KW-1185">Reference proteome</keyword>
<protein>
    <submittedName>
        <fullName evidence="8">Integral membrane protein</fullName>
    </submittedName>
</protein>
<feature type="domain" description="EamA" evidence="7">
    <location>
        <begin position="9"/>
        <end position="142"/>
    </location>
</feature>
<keyword evidence="5 6" id="KW-0472">Membrane</keyword>
<dbReference type="PANTHER" id="PTHR42920">
    <property type="entry name" value="OS03G0707200 PROTEIN-RELATED"/>
    <property type="match status" value="1"/>
</dbReference>
<dbReference type="Pfam" id="PF00892">
    <property type="entry name" value="EamA"/>
    <property type="match status" value="1"/>
</dbReference>
<sequence>MSDRDANVSGALYALAAGLLWGLVFVVPLLLPEYPAVALSFGRYVAFGVIAIPLAWLDRAQLRGLSRADWIEATKLALVGNVLYYLCLAAAIQRAGAPLPTMIIGTLPVVIALVSNARGERVAWSRLAPSLALIATGIALVNRAEWQALRADPSADPRRYAIGGLLAIGALVCWTWYPIRNAAWLRASRARSASTWATAQGVVTLPIAAIGYAGFVAWSALSGTGEFPLPLGPTPSRFVFAMLAVGLLASWMGATCWNRASQRLPTQIAGQLIVFETLAALSYAFVLRGRLPDAMALAGIVLLVVGVAWALRSPRSTPIAPLEST</sequence>
<reference evidence="8 9" key="1">
    <citation type="submission" date="2015-03" db="EMBL/GenBank/DDBJ databases">
        <title>Genome assembly of Sandaracinus amylolyticus DSM 53668.</title>
        <authorList>
            <person name="Sharma G."/>
            <person name="Subramanian S."/>
        </authorList>
    </citation>
    <scope>NUCLEOTIDE SEQUENCE [LARGE SCALE GENOMIC DNA]</scope>
    <source>
        <strain evidence="8 9">DSM 53668</strain>
    </source>
</reference>
<feature type="transmembrane region" description="Helical" evidence="6">
    <location>
        <begin position="294"/>
        <end position="311"/>
    </location>
</feature>
<evidence type="ECO:0000313" key="9">
    <source>
        <dbReference type="Proteomes" id="UP000034883"/>
    </source>
</evidence>
<evidence type="ECO:0000256" key="3">
    <source>
        <dbReference type="ARBA" id="ARBA00022692"/>
    </source>
</evidence>
<dbReference type="RefSeq" id="WP_053231230.1">
    <property type="nucleotide sequence ID" value="NZ_CP011125.1"/>
</dbReference>
<dbReference type="InterPro" id="IPR051258">
    <property type="entry name" value="Diverse_Substrate_Transporter"/>
</dbReference>
<feature type="transmembrane region" description="Helical" evidence="6">
    <location>
        <begin position="37"/>
        <end position="56"/>
    </location>
</feature>
<keyword evidence="2" id="KW-1003">Cell membrane</keyword>
<organism evidence="8 9">
    <name type="scientific">Sandaracinus amylolyticus</name>
    <dbReference type="NCBI Taxonomy" id="927083"/>
    <lineage>
        <taxon>Bacteria</taxon>
        <taxon>Pseudomonadati</taxon>
        <taxon>Myxococcota</taxon>
        <taxon>Polyangia</taxon>
        <taxon>Polyangiales</taxon>
        <taxon>Sandaracinaceae</taxon>
        <taxon>Sandaracinus</taxon>
    </lineage>
</organism>
<dbReference type="KEGG" id="samy:DB32_000960"/>
<dbReference type="OrthoDB" id="7216522at2"/>
<dbReference type="EMBL" id="CP011125">
    <property type="protein sequence ID" value="AKF03811.1"/>
    <property type="molecule type" value="Genomic_DNA"/>
</dbReference>
<feature type="transmembrane region" description="Helical" evidence="6">
    <location>
        <begin position="238"/>
        <end position="257"/>
    </location>
</feature>
<keyword evidence="3 6" id="KW-0812">Transmembrane</keyword>
<dbReference type="Proteomes" id="UP000034883">
    <property type="component" value="Chromosome"/>
</dbReference>
<evidence type="ECO:0000256" key="1">
    <source>
        <dbReference type="ARBA" id="ARBA00004651"/>
    </source>
</evidence>
<proteinExistence type="predicted"/>
<gene>
    <name evidence="8" type="ORF">DB32_000960</name>
</gene>
<accession>A0A0F6VZS8</accession>
<evidence type="ECO:0000256" key="6">
    <source>
        <dbReference type="SAM" id="Phobius"/>
    </source>
</evidence>
<dbReference type="PANTHER" id="PTHR42920:SF11">
    <property type="entry name" value="INNER MEMBRANE PROTEIN YTFF"/>
    <property type="match status" value="1"/>
</dbReference>
<evidence type="ECO:0000313" key="8">
    <source>
        <dbReference type="EMBL" id="AKF03811.1"/>
    </source>
</evidence>
<feature type="transmembrane region" description="Helical" evidence="6">
    <location>
        <begin position="160"/>
        <end position="177"/>
    </location>
</feature>
<evidence type="ECO:0000256" key="5">
    <source>
        <dbReference type="ARBA" id="ARBA00023136"/>
    </source>
</evidence>
<dbReference type="InterPro" id="IPR000620">
    <property type="entry name" value="EamA_dom"/>
</dbReference>
<dbReference type="AlphaFoldDB" id="A0A0F6VZS8"/>